<name>A0A0K2L8A8_PISSA</name>
<protein>
    <recommendedName>
        <fullName evidence="1">DUF6876 domain-containing protein</fullName>
    </recommendedName>
</protein>
<organism evidence="2 3">
    <name type="scientific">Piscirickettsia salmonis</name>
    <dbReference type="NCBI Taxonomy" id="1238"/>
    <lineage>
        <taxon>Bacteria</taxon>
        <taxon>Pseudomonadati</taxon>
        <taxon>Pseudomonadota</taxon>
        <taxon>Gammaproteobacteria</taxon>
        <taxon>Thiotrichales</taxon>
        <taxon>Piscirickettsiaceae</taxon>
        <taxon>Piscirickettsia</taxon>
    </lineage>
</organism>
<gene>
    <name evidence="2" type="ORF">KU39_1p57</name>
</gene>
<dbReference type="Pfam" id="PF21781">
    <property type="entry name" value="DUF6876"/>
    <property type="match status" value="1"/>
</dbReference>
<evidence type="ECO:0000313" key="3">
    <source>
        <dbReference type="Proteomes" id="UP000029558"/>
    </source>
</evidence>
<sequence>MYAKEINLKKTFTEFMNELKHFTGTEKYHKSFLNTYVTDGVNYLAENLDCFWLMDDIAIFARPYTRLGLIIVEYCDNKKVLTISDGNRILVKNKYKDSSFSIKPTSKIIIYFCDNVLLLPSEK</sequence>
<evidence type="ECO:0000259" key="1">
    <source>
        <dbReference type="Pfam" id="PF21781"/>
    </source>
</evidence>
<reference evidence="2 3" key="1">
    <citation type="journal article" date="2014" name="Genome Announc.">
        <title>Comparative Genome Analysis of Two Isolates of the Fish Pathogen Piscirickettsia salmonis from Different Hosts Reveals Major Differences in Virulence-Associated Secretion Systems.</title>
        <authorList>
            <person name="Bohle H."/>
            <person name="Henriquez P."/>
            <person name="Grothusen H."/>
            <person name="Navas E."/>
            <person name="Sandoval A."/>
            <person name="Bustamante F."/>
            <person name="Bustos P."/>
            <person name="Mancilla M."/>
        </authorList>
    </citation>
    <scope>NUCLEOTIDE SEQUENCE [LARGE SCALE GENOMIC DNA]</scope>
    <source>
        <strain evidence="3">B1-32597</strain>
    </source>
</reference>
<dbReference type="InterPro" id="IPR049241">
    <property type="entry name" value="DUF6876"/>
</dbReference>
<geneLocation type="plasmid" evidence="2 3">
    <name>pPSB1-1</name>
</geneLocation>
<dbReference type="EMBL" id="CP012509">
    <property type="protein sequence ID" value="ALB24398.1"/>
    <property type="molecule type" value="Genomic_DNA"/>
</dbReference>
<evidence type="ECO:0000313" key="2">
    <source>
        <dbReference type="EMBL" id="ALB24398.1"/>
    </source>
</evidence>
<dbReference type="RefSeq" id="WP_047927049.1">
    <property type="nucleotide sequence ID" value="NZ_CP012416.1"/>
</dbReference>
<dbReference type="Proteomes" id="UP000029558">
    <property type="component" value="Plasmid pPSB1-1"/>
</dbReference>
<dbReference type="OrthoDB" id="1255124at2"/>
<keyword evidence="2" id="KW-0614">Plasmid</keyword>
<accession>A0A0K2L8A8</accession>
<feature type="domain" description="DUF6876" evidence="1">
    <location>
        <begin position="16"/>
        <end position="122"/>
    </location>
</feature>
<dbReference type="AlphaFoldDB" id="A0A0K2L8A8"/>
<proteinExistence type="predicted"/>